<dbReference type="GO" id="GO:0008652">
    <property type="term" value="P:amino acid biosynthetic process"/>
    <property type="evidence" value="ECO:0007669"/>
    <property type="project" value="UniProtKB-KW"/>
</dbReference>
<dbReference type="STRING" id="387631.Asulf_00978"/>
<keyword evidence="2 5" id="KW-0808">Transferase</keyword>
<evidence type="ECO:0000256" key="1">
    <source>
        <dbReference type="ARBA" id="ARBA00022605"/>
    </source>
</evidence>
<comment type="catalytic activity">
    <reaction evidence="5">
        <text>1-deoxy-D-threo-hexo-2,5-diulose 6-phosphate + L-aspartate 4-semialdehyde = 2,3-dioxopropyl phosphate + 2-amino-2,3,7-trideoxy-D-lyxo-hept-6-ulosonate</text>
        <dbReference type="Rhea" id="RHEA:25952"/>
        <dbReference type="ChEBI" id="CHEBI:58859"/>
        <dbReference type="ChEBI" id="CHEBI:58860"/>
        <dbReference type="ChEBI" id="CHEBI:58861"/>
        <dbReference type="ChEBI" id="CHEBI:537519"/>
        <dbReference type="EC" id="2.2.1.10"/>
    </reaction>
</comment>
<dbReference type="GO" id="GO:0004332">
    <property type="term" value="F:fructose-bisphosphate aldolase activity"/>
    <property type="evidence" value="ECO:0007669"/>
    <property type="project" value="InterPro"/>
</dbReference>
<evidence type="ECO:0000256" key="7">
    <source>
        <dbReference type="PIRSR" id="PIRSR038992-1"/>
    </source>
</evidence>
<accession>N0BFF3</accession>
<evidence type="ECO:0000313" key="9">
    <source>
        <dbReference type="Proteomes" id="UP000013307"/>
    </source>
</evidence>
<dbReference type="GO" id="GO:0016836">
    <property type="term" value="F:hydro-lyase activity"/>
    <property type="evidence" value="ECO:0007669"/>
    <property type="project" value="InterPro"/>
</dbReference>
<gene>
    <name evidence="5" type="primary">aroA'</name>
    <name evidence="8" type="ORF">Asulf_00978</name>
</gene>
<sequence length="264" mass="28524">MIGKKRRLARILKNGRTLIVPMDHGITVGPIKGLSNIDQMIGKVKEADAIVLHKGVAKNSKALKCYEGALIIHLSASTVLREPEYKRLVTSVESAIKLGADAVSVHINVGSEREGEQLEILGMISEICDDWAMPLLAMMYPRGKGIDEKDPKMVSHAVRIGYELGADIVKTNYTGSIESFADVVESSSIPVVVAGGSKMNDLAFLQEIKEAMIAGASGVAVGRNVFQHSNPKMMVKALKMIIHENADVEEAGGLLYEGDMVTNR</sequence>
<evidence type="ECO:0000256" key="5">
    <source>
        <dbReference type="HAMAP-Rule" id="MF_00960"/>
    </source>
</evidence>
<dbReference type="InterPro" id="IPR050456">
    <property type="entry name" value="DeoC/FbaB_aldolase"/>
</dbReference>
<dbReference type="SMART" id="SM01133">
    <property type="entry name" value="DeoC"/>
    <property type="match status" value="1"/>
</dbReference>
<dbReference type="GO" id="GO:0016744">
    <property type="term" value="F:transketolase or transaldolase activity"/>
    <property type="evidence" value="ECO:0007669"/>
    <property type="project" value="UniProtKB-UniRule"/>
</dbReference>
<feature type="active site" description="Schiff-base intermediate with substrate" evidence="5">
    <location>
        <position position="170"/>
    </location>
</feature>
<dbReference type="EC" id="2.2.1.10" evidence="5 6"/>
<dbReference type="InterPro" id="IPR002915">
    <property type="entry name" value="DeoC/FbaB/LacD_aldolase"/>
</dbReference>
<dbReference type="HAMAP" id="MF_00960">
    <property type="entry name" value="ADH_synthase"/>
    <property type="match status" value="1"/>
</dbReference>
<dbReference type="InterPro" id="IPR013785">
    <property type="entry name" value="Aldolase_TIM"/>
</dbReference>
<dbReference type="GeneID" id="15392619"/>
<dbReference type="CDD" id="cd00958">
    <property type="entry name" value="DhnA"/>
    <property type="match status" value="1"/>
</dbReference>
<evidence type="ECO:0000256" key="6">
    <source>
        <dbReference type="NCBIfam" id="TIGR01949"/>
    </source>
</evidence>
<feature type="active site" description="Schiff-base intermediate with dihydroxyacetone-P" evidence="7">
    <location>
        <position position="170"/>
    </location>
</feature>
<dbReference type="Pfam" id="PF01791">
    <property type="entry name" value="DeoC"/>
    <property type="match status" value="1"/>
</dbReference>
<dbReference type="Gene3D" id="3.20.20.70">
    <property type="entry name" value="Aldolase class I"/>
    <property type="match status" value="1"/>
</dbReference>
<keyword evidence="1 5" id="KW-0028">Amino-acid biosynthesis</keyword>
<keyword evidence="4 5" id="KW-0704">Schiff base</keyword>
<dbReference type="RefSeq" id="WP_015590580.1">
    <property type="nucleotide sequence ID" value="NC_021169.1"/>
</dbReference>
<feature type="binding site" evidence="5">
    <location>
        <begin position="23"/>
        <end position="27"/>
    </location>
    <ligand>
        <name>1-deoxy-D-threo-hexo-2,5-diulose 6-phosphate</name>
        <dbReference type="ChEBI" id="CHEBI:58861"/>
    </ligand>
</feature>
<evidence type="ECO:0000256" key="3">
    <source>
        <dbReference type="ARBA" id="ARBA00023141"/>
    </source>
</evidence>
<dbReference type="InterPro" id="IPR010210">
    <property type="entry name" value="ADH_synthase"/>
</dbReference>
<dbReference type="NCBIfam" id="NF005556">
    <property type="entry name" value="PRK07226.1"/>
    <property type="match status" value="1"/>
</dbReference>
<dbReference type="AlphaFoldDB" id="N0BFF3"/>
<dbReference type="InterPro" id="IPR041720">
    <property type="entry name" value="FbaB-like"/>
</dbReference>
<dbReference type="eggNOG" id="arCOG04044">
    <property type="taxonomic scope" value="Archaea"/>
</dbReference>
<comment type="subunit">
    <text evidence="5">Homodecamer.</text>
</comment>
<feature type="active site" description="Proton acceptor" evidence="5">
    <location>
        <position position="23"/>
    </location>
</feature>
<evidence type="ECO:0000256" key="4">
    <source>
        <dbReference type="ARBA" id="ARBA00023270"/>
    </source>
</evidence>
<feature type="binding site" evidence="5">
    <location>
        <begin position="222"/>
        <end position="223"/>
    </location>
    <ligand>
        <name>1-deoxy-D-threo-hexo-2,5-diulose 6-phosphate</name>
        <dbReference type="ChEBI" id="CHEBI:58861"/>
    </ligand>
</feature>
<dbReference type="PIRSF" id="PIRSF038992">
    <property type="entry name" value="Aldolase_Ia"/>
    <property type="match status" value="1"/>
</dbReference>
<dbReference type="Proteomes" id="UP000013307">
    <property type="component" value="Chromosome"/>
</dbReference>
<dbReference type="OrthoDB" id="50091at2157"/>
<dbReference type="SUPFAM" id="SSF51569">
    <property type="entry name" value="Aldolase"/>
    <property type="match status" value="1"/>
</dbReference>
<organism evidence="8 9">
    <name type="scientific">Archaeoglobus sulfaticallidus PM70-1</name>
    <dbReference type="NCBI Taxonomy" id="387631"/>
    <lineage>
        <taxon>Archaea</taxon>
        <taxon>Methanobacteriati</taxon>
        <taxon>Methanobacteriota</taxon>
        <taxon>Archaeoglobi</taxon>
        <taxon>Archaeoglobales</taxon>
        <taxon>Archaeoglobaceae</taxon>
        <taxon>Archaeoglobus</taxon>
    </lineage>
</organism>
<protein>
    <recommendedName>
        <fullName evidence="5 6">2-amino-3,7-dideoxy-D-threo-hept-6-ulosonate synthase</fullName>
        <shortName evidence="5">ADH synthase</shortName>
        <shortName evidence="5">ADHS</shortName>
        <shortName evidence="5">ADTH synthase</shortName>
        <ecNumber evidence="5 6">2.2.1.10</ecNumber>
    </recommendedName>
</protein>
<dbReference type="NCBIfam" id="TIGR01949">
    <property type="entry name" value="ADH_synth"/>
    <property type="match status" value="1"/>
</dbReference>
<keyword evidence="9" id="KW-1185">Reference proteome</keyword>
<dbReference type="HOGENOM" id="CLU_057069_2_0_2"/>
<dbReference type="GO" id="GO:0009073">
    <property type="term" value="P:aromatic amino acid family biosynthetic process"/>
    <property type="evidence" value="ECO:0007669"/>
    <property type="project" value="UniProtKB-UniRule"/>
</dbReference>
<keyword evidence="3 5" id="KW-0057">Aromatic amino acid biosynthesis</keyword>
<comment type="similarity">
    <text evidence="5">Belongs to the DeoC/FbaB aldolase family. ADHS subfamily.</text>
</comment>
<dbReference type="EMBL" id="CP005290">
    <property type="protein sequence ID" value="AGK60982.1"/>
    <property type="molecule type" value="Genomic_DNA"/>
</dbReference>
<name>N0BFF3_9EURY</name>
<dbReference type="KEGG" id="ast:Asulf_00978"/>
<comment type="function">
    <text evidence="5">Catalyzes a transaldol reaction between 6-deoxy-5-ketofructose 1-phosphate (DKFP) and L-aspartate semialdehyde (ASA) with an elimination of hydroxypyruvaldehyde phosphate to yield 2-amino-3,7-dideoxy-D-threo-hept-6-ulosonate (ADH). Plays a key role in an alternative pathway of the biosynthesis of 3-dehydroquinate (DHQ), which is involved in the canonical pathway for the biosynthesis of aromatic amino acids.</text>
</comment>
<proteinExistence type="inferred from homology"/>
<feature type="binding site" evidence="5">
    <location>
        <begin position="195"/>
        <end position="196"/>
    </location>
    <ligand>
        <name>1-deoxy-D-threo-hexo-2,5-diulose 6-phosphate</name>
        <dbReference type="ChEBI" id="CHEBI:58861"/>
    </ligand>
</feature>
<reference evidence="8 9" key="1">
    <citation type="journal article" date="2013" name="Genome Announc.">
        <title>Complete Genome Sequence of the Thermophilic and Facultatively Chemolithoautotrophic Sulfate Reducer Archaeoglobus sulfaticallidus Strain PM70-1T.</title>
        <authorList>
            <person name="Stokke R."/>
            <person name="Hocking W.P."/>
            <person name="Steinsbu B.O."/>
            <person name="Steen I.H."/>
        </authorList>
    </citation>
    <scope>NUCLEOTIDE SEQUENCE [LARGE SCALE GENOMIC DNA]</scope>
    <source>
        <strain evidence="8">PM70-1</strain>
    </source>
</reference>
<dbReference type="PANTHER" id="PTHR47916">
    <property type="entry name" value="FRUCTOSE-BISPHOSPHATE ALDOLASE CLASS 1"/>
    <property type="match status" value="1"/>
</dbReference>
<feature type="active site" description="Proton donor" evidence="5 7">
    <location>
        <position position="140"/>
    </location>
</feature>
<dbReference type="PANTHER" id="PTHR47916:SF1">
    <property type="entry name" value="3-HYDROXY-5-PHOSPHONOOXYPENTANE-2,4-DIONE THIOLASE"/>
    <property type="match status" value="1"/>
</dbReference>
<feature type="binding site" evidence="5">
    <location>
        <begin position="140"/>
        <end position="142"/>
    </location>
    <ligand>
        <name>1-deoxy-D-threo-hexo-2,5-diulose 6-phosphate</name>
        <dbReference type="ChEBI" id="CHEBI:58861"/>
    </ligand>
</feature>
<evidence type="ECO:0000256" key="2">
    <source>
        <dbReference type="ARBA" id="ARBA00022679"/>
    </source>
</evidence>
<evidence type="ECO:0000313" key="8">
    <source>
        <dbReference type="EMBL" id="AGK60982.1"/>
    </source>
</evidence>